<proteinExistence type="predicted"/>
<dbReference type="EMBL" id="WGGT01000004">
    <property type="protein sequence ID" value="MVQ45061.1"/>
    <property type="molecule type" value="Genomic_DNA"/>
</dbReference>
<reference evidence="2 3" key="1">
    <citation type="submission" date="2018-08" db="EMBL/GenBank/DDBJ databases">
        <title>A genome reference for cultivated species of the human gut microbiota.</title>
        <authorList>
            <person name="Zou Y."/>
            <person name="Xue W."/>
            <person name="Luo G."/>
        </authorList>
    </citation>
    <scope>NUCLEOTIDE SEQUENCE [LARGE SCALE GENOMIC DNA]</scope>
    <source>
        <strain evidence="2 3">AM43-11</strain>
    </source>
</reference>
<dbReference type="Proteomes" id="UP000284465">
    <property type="component" value="Unassembled WGS sequence"/>
</dbReference>
<dbReference type="Proteomes" id="UP000479531">
    <property type="component" value="Unassembled WGS sequence"/>
</dbReference>
<dbReference type="Pfam" id="PF09693">
    <property type="entry name" value="Phage_XkdX"/>
    <property type="match status" value="1"/>
</dbReference>
<evidence type="ECO:0000313" key="1">
    <source>
        <dbReference type="EMBL" id="MVQ45061.1"/>
    </source>
</evidence>
<gene>
    <name evidence="2" type="ORF">DW927_02890</name>
    <name evidence="1" type="ORF">GCK47_04925</name>
</gene>
<evidence type="ECO:0000313" key="2">
    <source>
        <dbReference type="EMBL" id="RHA69772.1"/>
    </source>
</evidence>
<dbReference type="EMBL" id="QSFP01000002">
    <property type="protein sequence ID" value="RHA69772.1"/>
    <property type="molecule type" value="Genomic_DNA"/>
</dbReference>
<protein>
    <submittedName>
        <fullName evidence="2">XkdX family protein</fullName>
    </submittedName>
</protein>
<sequence>MSKNYEKVKNYYDKGLWNENRVYHAVGKWITPEEYEQITGKVYTEEEDA</sequence>
<dbReference type="InterPro" id="IPR010022">
    <property type="entry name" value="XkdX"/>
</dbReference>
<name>A0A3R6AA38_9FIRM</name>
<evidence type="ECO:0000313" key="3">
    <source>
        <dbReference type="Proteomes" id="UP000284465"/>
    </source>
</evidence>
<evidence type="ECO:0000313" key="4">
    <source>
        <dbReference type="Proteomes" id="UP000479531"/>
    </source>
</evidence>
<reference evidence="1 4" key="2">
    <citation type="submission" date="2019-10" db="EMBL/GenBank/DDBJ databases">
        <title>Roseburia spp. ameliorate alcoholic fatty liver via restoration of gut barrier function.</title>
        <authorList>
            <person name="Seo B."/>
            <person name="Ko G."/>
        </authorList>
    </citation>
    <scope>NUCLEOTIDE SEQUENCE [LARGE SCALE GENOMIC DNA]</scope>
    <source>
        <strain evidence="1 4">SNUG30017</strain>
    </source>
</reference>
<dbReference type="AlphaFoldDB" id="A0A3R6AA38"/>
<accession>A0A3R6AA38</accession>
<organism evidence="2 3">
    <name type="scientific">Roseburia intestinalis</name>
    <dbReference type="NCBI Taxonomy" id="166486"/>
    <lineage>
        <taxon>Bacteria</taxon>
        <taxon>Bacillati</taxon>
        <taxon>Bacillota</taxon>
        <taxon>Clostridia</taxon>
        <taxon>Lachnospirales</taxon>
        <taxon>Lachnospiraceae</taxon>
        <taxon>Roseburia</taxon>
    </lineage>
</organism>
<dbReference type="RefSeq" id="WP_118590207.1">
    <property type="nucleotide sequence ID" value="NZ_CP097279.1"/>
</dbReference>
<comment type="caution">
    <text evidence="2">The sequence shown here is derived from an EMBL/GenBank/DDBJ whole genome shotgun (WGS) entry which is preliminary data.</text>
</comment>